<name>A0A4U5TNY3_9FLAO</name>
<keyword evidence="2 5" id="KW-0689">Ribosomal protein</keyword>
<evidence type="ECO:0000256" key="5">
    <source>
        <dbReference type="HAMAP-Rule" id="MF_00374"/>
    </source>
</evidence>
<dbReference type="InterPro" id="IPR018254">
    <property type="entry name" value="Ribosomal_uL29_CS"/>
</dbReference>
<comment type="similarity">
    <text evidence="1 5">Belongs to the universal ribosomal protein uL29 family.</text>
</comment>
<dbReference type="Gene3D" id="1.10.287.310">
    <property type="match status" value="1"/>
</dbReference>
<keyword evidence="7" id="KW-1185">Reference proteome</keyword>
<dbReference type="NCBIfam" id="TIGR00012">
    <property type="entry name" value="L29"/>
    <property type="match status" value="1"/>
</dbReference>
<dbReference type="Pfam" id="PF00831">
    <property type="entry name" value="Ribosomal_L29"/>
    <property type="match status" value="1"/>
</dbReference>
<dbReference type="SUPFAM" id="SSF46561">
    <property type="entry name" value="Ribosomal protein L29 (L29p)"/>
    <property type="match status" value="1"/>
</dbReference>
<evidence type="ECO:0000256" key="2">
    <source>
        <dbReference type="ARBA" id="ARBA00022980"/>
    </source>
</evidence>
<keyword evidence="3 5" id="KW-0687">Ribonucleoprotein</keyword>
<gene>
    <name evidence="5" type="primary">rpmC</name>
    <name evidence="6" type="ORF">FCN74_10005</name>
</gene>
<reference evidence="6 7" key="1">
    <citation type="submission" date="2019-04" db="EMBL/GenBank/DDBJ databases">
        <title>Psychroflexus halotolerans sp. nov., isolated from a marine solar saltern.</title>
        <authorList>
            <person name="Feng X."/>
        </authorList>
    </citation>
    <scope>NUCLEOTIDE SEQUENCE [LARGE SCALE GENOMIC DNA]</scope>
    <source>
        <strain evidence="6 7">WDS2C27</strain>
    </source>
</reference>
<protein>
    <recommendedName>
        <fullName evidence="4 5">Large ribosomal subunit protein uL29</fullName>
    </recommendedName>
</protein>
<dbReference type="HAMAP" id="MF_00374">
    <property type="entry name" value="Ribosomal_uL29"/>
    <property type="match status" value="1"/>
</dbReference>
<dbReference type="GO" id="GO:0006412">
    <property type="term" value="P:translation"/>
    <property type="evidence" value="ECO:0007669"/>
    <property type="project" value="UniProtKB-UniRule"/>
</dbReference>
<dbReference type="GO" id="GO:0003735">
    <property type="term" value="F:structural constituent of ribosome"/>
    <property type="evidence" value="ECO:0007669"/>
    <property type="project" value="InterPro"/>
</dbReference>
<proteinExistence type="inferred from homology"/>
<evidence type="ECO:0000313" key="6">
    <source>
        <dbReference type="EMBL" id="TKS55636.1"/>
    </source>
</evidence>
<dbReference type="Proteomes" id="UP000306552">
    <property type="component" value="Unassembled WGS sequence"/>
</dbReference>
<comment type="caution">
    <text evidence="6">The sequence shown here is derived from an EMBL/GenBank/DDBJ whole genome shotgun (WGS) entry which is preliminary data.</text>
</comment>
<evidence type="ECO:0000313" key="7">
    <source>
        <dbReference type="Proteomes" id="UP000306552"/>
    </source>
</evidence>
<evidence type="ECO:0000256" key="1">
    <source>
        <dbReference type="ARBA" id="ARBA00009254"/>
    </source>
</evidence>
<evidence type="ECO:0000256" key="4">
    <source>
        <dbReference type="ARBA" id="ARBA00035204"/>
    </source>
</evidence>
<organism evidence="6 7">
    <name type="scientific">Mesohalobacter halotolerans</name>
    <dbReference type="NCBI Taxonomy" id="1883405"/>
    <lineage>
        <taxon>Bacteria</taxon>
        <taxon>Pseudomonadati</taxon>
        <taxon>Bacteroidota</taxon>
        <taxon>Flavobacteriia</taxon>
        <taxon>Flavobacteriales</taxon>
        <taxon>Flavobacteriaceae</taxon>
        <taxon>Mesohalobacter</taxon>
    </lineage>
</organism>
<dbReference type="EMBL" id="SWMU01000004">
    <property type="protein sequence ID" value="TKS55636.1"/>
    <property type="molecule type" value="Genomic_DNA"/>
</dbReference>
<dbReference type="OrthoDB" id="5296761at2"/>
<dbReference type="GO" id="GO:1990904">
    <property type="term" value="C:ribonucleoprotein complex"/>
    <property type="evidence" value="ECO:0007669"/>
    <property type="project" value="UniProtKB-KW"/>
</dbReference>
<sequence>MKQSEILKLSDADLVETMESTKQKITELKMAHTLTPLENPMQIRTLRRSVARMKSEISKRNLV</sequence>
<dbReference type="InterPro" id="IPR001854">
    <property type="entry name" value="Ribosomal_uL29"/>
</dbReference>
<dbReference type="RefSeq" id="WP_138932464.1">
    <property type="nucleotide sequence ID" value="NZ_SWMU01000004.1"/>
</dbReference>
<accession>A0A4U5TNY3</accession>
<evidence type="ECO:0000256" key="3">
    <source>
        <dbReference type="ARBA" id="ARBA00023274"/>
    </source>
</evidence>
<dbReference type="AlphaFoldDB" id="A0A4U5TNY3"/>
<dbReference type="GO" id="GO:0005840">
    <property type="term" value="C:ribosome"/>
    <property type="evidence" value="ECO:0007669"/>
    <property type="project" value="UniProtKB-KW"/>
</dbReference>
<dbReference type="InterPro" id="IPR036049">
    <property type="entry name" value="Ribosomal_uL29_sf"/>
</dbReference>
<dbReference type="PROSITE" id="PS00579">
    <property type="entry name" value="RIBOSOMAL_L29"/>
    <property type="match status" value="1"/>
</dbReference>